<dbReference type="InterPro" id="IPR002575">
    <property type="entry name" value="Aminoglycoside_PTrfase"/>
</dbReference>
<sequence>MVQISAPCTACSWTIERQNAGCYHSHVKLEYSISDRAVWSLGPKYVFKERSIEPPTFEARNLQFLKENTTIPIPTLVLEYNDNDRYFMQTERVVGMTLQSAWPCLSKDQKEAIAEQTADYLLQLRGLQSSSLQSIDNQPLYSSFLFLDGYGKPHGPLLSDDELWAALLPVIGKLPEEIRKRFRYQMPVARPYTFTHGDLSTVNIMVKDGKVTGILDWESSGYFPVWWEFTCATIGLGAEDTEWKSMLRKYMPQHEAARQFWLDLYALKHYPVLNERGKQALAQLQARGD</sequence>
<dbReference type="Pfam" id="PF01636">
    <property type="entry name" value="APH"/>
    <property type="match status" value="1"/>
</dbReference>
<keyword evidence="2" id="KW-0808">Transferase</keyword>
<dbReference type="OrthoDB" id="8300194at2759"/>
<dbReference type="GO" id="GO:0016301">
    <property type="term" value="F:kinase activity"/>
    <property type="evidence" value="ECO:0007669"/>
    <property type="project" value="UniProtKB-KW"/>
</dbReference>
<evidence type="ECO:0000259" key="1">
    <source>
        <dbReference type="Pfam" id="PF01636"/>
    </source>
</evidence>
<dbReference type="AlphaFoldDB" id="A0A6A5QAX5"/>
<evidence type="ECO:0000313" key="2">
    <source>
        <dbReference type="EMBL" id="KAF1912543.1"/>
    </source>
</evidence>
<gene>
    <name evidence="2" type="ORF">BDU57DRAFT_522891</name>
</gene>
<evidence type="ECO:0000313" key="3">
    <source>
        <dbReference type="Proteomes" id="UP000800096"/>
    </source>
</evidence>
<feature type="domain" description="Aminoglycoside phosphotransferase" evidence="1">
    <location>
        <begin position="54"/>
        <end position="234"/>
    </location>
</feature>
<keyword evidence="2" id="KW-0418">Kinase</keyword>
<protein>
    <submittedName>
        <fullName evidence="2">Kinase-like domain-containing protein</fullName>
    </submittedName>
</protein>
<proteinExistence type="predicted"/>
<dbReference type="CDD" id="cd05120">
    <property type="entry name" value="APH_ChoK_like"/>
    <property type="match status" value="1"/>
</dbReference>
<accession>A0A6A5QAX5</accession>
<dbReference type="PANTHER" id="PTHR21310:SF48">
    <property type="entry name" value="AMINOGLYCOSIDE PHOSPHOTRANSFERASE DOMAIN-CONTAINING PROTEIN"/>
    <property type="match status" value="1"/>
</dbReference>
<name>A0A6A5QAX5_AMPQU</name>
<keyword evidence="3" id="KW-1185">Reference proteome</keyword>
<organism evidence="2 3">
    <name type="scientific">Ampelomyces quisqualis</name>
    <name type="common">Powdery mildew agent</name>
    <dbReference type="NCBI Taxonomy" id="50730"/>
    <lineage>
        <taxon>Eukaryota</taxon>
        <taxon>Fungi</taxon>
        <taxon>Dikarya</taxon>
        <taxon>Ascomycota</taxon>
        <taxon>Pezizomycotina</taxon>
        <taxon>Dothideomycetes</taxon>
        <taxon>Pleosporomycetidae</taxon>
        <taxon>Pleosporales</taxon>
        <taxon>Pleosporineae</taxon>
        <taxon>Phaeosphaeriaceae</taxon>
        <taxon>Ampelomyces</taxon>
    </lineage>
</organism>
<dbReference type="Proteomes" id="UP000800096">
    <property type="component" value="Unassembled WGS sequence"/>
</dbReference>
<dbReference type="SUPFAM" id="SSF56112">
    <property type="entry name" value="Protein kinase-like (PK-like)"/>
    <property type="match status" value="1"/>
</dbReference>
<dbReference type="InterPro" id="IPR011009">
    <property type="entry name" value="Kinase-like_dom_sf"/>
</dbReference>
<dbReference type="InterPro" id="IPR051678">
    <property type="entry name" value="AGP_Transferase"/>
</dbReference>
<dbReference type="PANTHER" id="PTHR21310">
    <property type="entry name" value="AMINOGLYCOSIDE PHOSPHOTRANSFERASE-RELATED-RELATED"/>
    <property type="match status" value="1"/>
</dbReference>
<dbReference type="EMBL" id="ML979140">
    <property type="protein sequence ID" value="KAF1912543.1"/>
    <property type="molecule type" value="Genomic_DNA"/>
</dbReference>
<reference evidence="2" key="1">
    <citation type="journal article" date="2020" name="Stud. Mycol.">
        <title>101 Dothideomycetes genomes: a test case for predicting lifestyles and emergence of pathogens.</title>
        <authorList>
            <person name="Haridas S."/>
            <person name="Albert R."/>
            <person name="Binder M."/>
            <person name="Bloem J."/>
            <person name="Labutti K."/>
            <person name="Salamov A."/>
            <person name="Andreopoulos B."/>
            <person name="Baker S."/>
            <person name="Barry K."/>
            <person name="Bills G."/>
            <person name="Bluhm B."/>
            <person name="Cannon C."/>
            <person name="Castanera R."/>
            <person name="Culley D."/>
            <person name="Daum C."/>
            <person name="Ezra D."/>
            <person name="Gonzalez J."/>
            <person name="Henrissat B."/>
            <person name="Kuo A."/>
            <person name="Liang C."/>
            <person name="Lipzen A."/>
            <person name="Lutzoni F."/>
            <person name="Magnuson J."/>
            <person name="Mondo S."/>
            <person name="Nolan M."/>
            <person name="Ohm R."/>
            <person name="Pangilinan J."/>
            <person name="Park H.-J."/>
            <person name="Ramirez L."/>
            <person name="Alfaro M."/>
            <person name="Sun H."/>
            <person name="Tritt A."/>
            <person name="Yoshinaga Y."/>
            <person name="Zwiers L.-H."/>
            <person name="Turgeon B."/>
            <person name="Goodwin S."/>
            <person name="Spatafora J."/>
            <person name="Crous P."/>
            <person name="Grigoriev I."/>
        </authorList>
    </citation>
    <scope>NUCLEOTIDE SEQUENCE</scope>
    <source>
        <strain evidence="2">HMLAC05119</strain>
    </source>
</reference>
<dbReference type="Gene3D" id="3.90.1200.10">
    <property type="match status" value="1"/>
</dbReference>